<dbReference type="Pfam" id="PF00496">
    <property type="entry name" value="SBP_bac_5"/>
    <property type="match status" value="1"/>
</dbReference>
<keyword evidence="1" id="KW-0812">Transmembrane</keyword>
<dbReference type="PANTHER" id="PTHR30290">
    <property type="entry name" value="PERIPLASMIC BINDING COMPONENT OF ABC TRANSPORTER"/>
    <property type="match status" value="1"/>
</dbReference>
<gene>
    <name evidence="3" type="ORF">LCGC14_1056310</name>
</gene>
<proteinExistence type="predicted"/>
<dbReference type="Gene3D" id="3.40.190.10">
    <property type="entry name" value="Periplasmic binding protein-like II"/>
    <property type="match status" value="1"/>
</dbReference>
<name>A0A0F9MMG3_9ZZZZ</name>
<dbReference type="InterPro" id="IPR000914">
    <property type="entry name" value="SBP_5_dom"/>
</dbReference>
<dbReference type="AlphaFoldDB" id="A0A0F9MMG3"/>
<keyword evidence="1" id="KW-0472">Membrane</keyword>
<accession>A0A0F9MMG3</accession>
<evidence type="ECO:0000256" key="1">
    <source>
        <dbReference type="SAM" id="Phobius"/>
    </source>
</evidence>
<evidence type="ECO:0000259" key="2">
    <source>
        <dbReference type="Pfam" id="PF00496"/>
    </source>
</evidence>
<feature type="domain" description="Solute-binding protein family 5" evidence="2">
    <location>
        <begin position="253"/>
        <end position="477"/>
    </location>
</feature>
<dbReference type="EMBL" id="LAZR01004452">
    <property type="protein sequence ID" value="KKN08480.1"/>
    <property type="molecule type" value="Genomic_DNA"/>
</dbReference>
<dbReference type="GO" id="GO:0015833">
    <property type="term" value="P:peptide transport"/>
    <property type="evidence" value="ECO:0007669"/>
    <property type="project" value="TreeGrafter"/>
</dbReference>
<feature type="transmembrane region" description="Helical" evidence="1">
    <location>
        <begin position="703"/>
        <end position="721"/>
    </location>
</feature>
<comment type="caution">
    <text evidence="3">The sequence shown here is derived from an EMBL/GenBank/DDBJ whole genome shotgun (WGS) entry which is preliminary data.</text>
</comment>
<organism evidence="3">
    <name type="scientific">marine sediment metagenome</name>
    <dbReference type="NCBI Taxonomy" id="412755"/>
    <lineage>
        <taxon>unclassified sequences</taxon>
        <taxon>metagenomes</taxon>
        <taxon>ecological metagenomes</taxon>
    </lineage>
</organism>
<reference evidence="3" key="1">
    <citation type="journal article" date="2015" name="Nature">
        <title>Complex archaea that bridge the gap between prokaryotes and eukaryotes.</title>
        <authorList>
            <person name="Spang A."/>
            <person name="Saw J.H."/>
            <person name="Jorgensen S.L."/>
            <person name="Zaremba-Niedzwiedzka K."/>
            <person name="Martijn J."/>
            <person name="Lind A.E."/>
            <person name="van Eijk R."/>
            <person name="Schleper C."/>
            <person name="Guy L."/>
            <person name="Ettema T.J."/>
        </authorList>
    </citation>
    <scope>NUCLEOTIDE SEQUENCE</scope>
</reference>
<dbReference type="InterPro" id="IPR039424">
    <property type="entry name" value="SBP_5"/>
</dbReference>
<dbReference type="Gene3D" id="3.10.105.10">
    <property type="entry name" value="Dipeptide-binding Protein, Domain 3"/>
    <property type="match status" value="1"/>
</dbReference>
<dbReference type="GO" id="GO:1904680">
    <property type="term" value="F:peptide transmembrane transporter activity"/>
    <property type="evidence" value="ECO:0007669"/>
    <property type="project" value="TreeGrafter"/>
</dbReference>
<dbReference type="SUPFAM" id="SSF53850">
    <property type="entry name" value="Periplasmic binding protein-like II"/>
    <property type="match status" value="1"/>
</dbReference>
<sequence length="727" mass="81223">MNGSRLGNWDGPIASAGFAGSYFGPDTLESLFEQPEGWSGDYNDMIPGLATNWSMIPWPNQMNHHPTDPFMNTGGVKAIEFTLRENVTFHDGSPFNATVAKWNVDRHIVITGNLTGKLDPDLMGDEMYKAMYSFWLSAEKWARYETDSWNVSQFIGKTASYGEYGASKTPTTTTLWRDYYNSTYPRIKNVTIIDDNPNGYGGGRIRVNYNDWSGVLLYIDFTMISMDAYKDYFDIPIEGLGDVGGFLQPNVRSGYPDPDVQFPGHLIGTGPYRFIEYDEISEQGTMRRYENWWNSTAMQENGLHQVPEIAIVTFKLSQSGFAKKSLALLSRTIDYATDDGNMDYDAMIDDPNVNYIVSAIGADRTFITLNAINETYWKTWADGGSPAYNLSDPAGPAEDDLSYLADIDADGTVHVDGINRAMRKAVSYAYNYDLHISNILQGRGVRSGGFLSLGNEYYNSDIPLPYRNLTIARQALLDDPYWGGVCAARGLSVANLTNDQDWLDVANTNPILVFKLLWDQNTLPRASLFGDSIKDIGLRLGGINGAPDPALETLPGTDIYTVLFSEGLRVVPHWFTSHGLPSDWPGADFAFGPYIEYYCKSPEGTVFPKAALINTGFNYNDTVDFWIDKTWFVNRTAGQELWDNLTRHYQTFQYSDIFIVHTQGGYAIDKDWEYVQPALGTEFVKYVGPPIAEGIPIPGYETAVILAIATVTTMGIGYSLNRKKKRA</sequence>
<protein>
    <recommendedName>
        <fullName evidence="2">Solute-binding protein family 5 domain-containing protein</fullName>
    </recommendedName>
</protein>
<evidence type="ECO:0000313" key="3">
    <source>
        <dbReference type="EMBL" id="KKN08480.1"/>
    </source>
</evidence>
<keyword evidence="1" id="KW-1133">Transmembrane helix</keyword>